<dbReference type="InterPro" id="IPR051362">
    <property type="entry name" value="WD_repeat_creC_regulators"/>
</dbReference>
<gene>
    <name evidence="3" type="ORF">T459_21658</name>
</gene>
<name>A0A2G2YXN0_CAPAN</name>
<sequence length="233" mass="25546">MWFVRCSKFEKTRPAELLCYAHGNTVTKVTLAHLKDKPTKAQPQSSSTFGVSSGVRSAAARFLGGNGSKKLSFVGEKVGNSNFDGKETYLVFKVGDAIFVNDLNSRDKDPIKSIHFSNSKPVCHAFDLDAKEGPDLLIGLNSGDGIFPSISLCDILFTALSRFRFSITTSVFTLAVYSVSLRQQLQHIGKKLIGAPITTRMVLSIIKKASRMSLPILKLVPSFWSLEIGLQTR</sequence>
<dbReference type="Gene3D" id="2.130.10.10">
    <property type="entry name" value="YVTN repeat-like/Quinoprotein amine dehydrogenase"/>
    <property type="match status" value="1"/>
</dbReference>
<dbReference type="AlphaFoldDB" id="A0A2G2YXN0"/>
<keyword evidence="4" id="KW-1185">Reference proteome</keyword>
<dbReference type="Gramene" id="PHT74381">
    <property type="protein sequence ID" value="PHT74381"/>
    <property type="gene ID" value="T459_21658"/>
</dbReference>
<evidence type="ECO:0000256" key="2">
    <source>
        <dbReference type="ARBA" id="ARBA00022737"/>
    </source>
</evidence>
<proteinExistence type="predicted"/>
<dbReference type="STRING" id="4072.A0A2G2YXN0"/>
<comment type="caution">
    <text evidence="3">The sequence shown here is derived from an EMBL/GenBank/DDBJ whole genome shotgun (WGS) entry which is preliminary data.</text>
</comment>
<evidence type="ECO:0000313" key="4">
    <source>
        <dbReference type="Proteomes" id="UP000222542"/>
    </source>
</evidence>
<dbReference type="InterPro" id="IPR015943">
    <property type="entry name" value="WD40/YVTN_repeat-like_dom_sf"/>
</dbReference>
<dbReference type="Proteomes" id="UP000222542">
    <property type="component" value="Unassembled WGS sequence"/>
</dbReference>
<organism evidence="3 4">
    <name type="scientific">Capsicum annuum</name>
    <name type="common">Capsicum pepper</name>
    <dbReference type="NCBI Taxonomy" id="4072"/>
    <lineage>
        <taxon>Eukaryota</taxon>
        <taxon>Viridiplantae</taxon>
        <taxon>Streptophyta</taxon>
        <taxon>Embryophyta</taxon>
        <taxon>Tracheophyta</taxon>
        <taxon>Spermatophyta</taxon>
        <taxon>Magnoliopsida</taxon>
        <taxon>eudicotyledons</taxon>
        <taxon>Gunneridae</taxon>
        <taxon>Pentapetalae</taxon>
        <taxon>asterids</taxon>
        <taxon>lamiids</taxon>
        <taxon>Solanales</taxon>
        <taxon>Solanaceae</taxon>
        <taxon>Solanoideae</taxon>
        <taxon>Capsiceae</taxon>
        <taxon>Capsicum</taxon>
    </lineage>
</organism>
<reference evidence="3 4" key="2">
    <citation type="journal article" date="2017" name="Genome Biol.">
        <title>New reference genome sequences of hot pepper reveal the massive evolution of plant disease-resistance genes by retroduplication.</title>
        <authorList>
            <person name="Kim S."/>
            <person name="Park J."/>
            <person name="Yeom S.I."/>
            <person name="Kim Y.M."/>
            <person name="Seo E."/>
            <person name="Kim K.T."/>
            <person name="Kim M.S."/>
            <person name="Lee J.M."/>
            <person name="Cheong K."/>
            <person name="Shin H.S."/>
            <person name="Kim S.B."/>
            <person name="Han K."/>
            <person name="Lee J."/>
            <person name="Park M."/>
            <person name="Lee H.A."/>
            <person name="Lee H.Y."/>
            <person name="Lee Y."/>
            <person name="Oh S."/>
            <person name="Lee J.H."/>
            <person name="Choi E."/>
            <person name="Choi E."/>
            <person name="Lee S.E."/>
            <person name="Jeon J."/>
            <person name="Kim H."/>
            <person name="Choi G."/>
            <person name="Song H."/>
            <person name="Lee J."/>
            <person name="Lee S.C."/>
            <person name="Kwon J.K."/>
            <person name="Lee H.Y."/>
            <person name="Koo N."/>
            <person name="Hong Y."/>
            <person name="Kim R.W."/>
            <person name="Kang W.H."/>
            <person name="Huh J.H."/>
            <person name="Kang B.C."/>
            <person name="Yang T.J."/>
            <person name="Lee Y.H."/>
            <person name="Bennetzen J.L."/>
            <person name="Choi D."/>
        </authorList>
    </citation>
    <scope>NUCLEOTIDE SEQUENCE [LARGE SCALE GENOMIC DNA]</scope>
    <source>
        <strain evidence="4">cv. CM334</strain>
    </source>
</reference>
<evidence type="ECO:0000313" key="3">
    <source>
        <dbReference type="EMBL" id="PHT74381.1"/>
    </source>
</evidence>
<dbReference type="PANTHER" id="PTHR14107:SF16">
    <property type="entry name" value="AT02583P"/>
    <property type="match status" value="1"/>
</dbReference>
<dbReference type="PANTHER" id="PTHR14107">
    <property type="entry name" value="WD REPEAT PROTEIN"/>
    <property type="match status" value="1"/>
</dbReference>
<dbReference type="EMBL" id="AYRZ02000008">
    <property type="protein sequence ID" value="PHT74381.1"/>
    <property type="molecule type" value="Genomic_DNA"/>
</dbReference>
<evidence type="ECO:0000256" key="1">
    <source>
        <dbReference type="ARBA" id="ARBA00022574"/>
    </source>
</evidence>
<protein>
    <submittedName>
        <fullName evidence="3">Uncharacterized protein</fullName>
    </submittedName>
</protein>
<reference evidence="3 4" key="1">
    <citation type="journal article" date="2014" name="Nat. Genet.">
        <title>Genome sequence of the hot pepper provides insights into the evolution of pungency in Capsicum species.</title>
        <authorList>
            <person name="Kim S."/>
            <person name="Park M."/>
            <person name="Yeom S.I."/>
            <person name="Kim Y.M."/>
            <person name="Lee J.M."/>
            <person name="Lee H.A."/>
            <person name="Seo E."/>
            <person name="Choi J."/>
            <person name="Cheong K."/>
            <person name="Kim K.T."/>
            <person name="Jung K."/>
            <person name="Lee G.W."/>
            <person name="Oh S.K."/>
            <person name="Bae C."/>
            <person name="Kim S.B."/>
            <person name="Lee H.Y."/>
            <person name="Kim S.Y."/>
            <person name="Kim M.S."/>
            <person name="Kang B.C."/>
            <person name="Jo Y.D."/>
            <person name="Yang H.B."/>
            <person name="Jeong H.J."/>
            <person name="Kang W.H."/>
            <person name="Kwon J.K."/>
            <person name="Shin C."/>
            <person name="Lim J.Y."/>
            <person name="Park J.H."/>
            <person name="Huh J.H."/>
            <person name="Kim J.S."/>
            <person name="Kim B.D."/>
            <person name="Cohen O."/>
            <person name="Paran I."/>
            <person name="Suh M.C."/>
            <person name="Lee S.B."/>
            <person name="Kim Y.K."/>
            <person name="Shin Y."/>
            <person name="Noh S.J."/>
            <person name="Park J."/>
            <person name="Seo Y.S."/>
            <person name="Kwon S.Y."/>
            <person name="Kim H.A."/>
            <person name="Park J.M."/>
            <person name="Kim H.J."/>
            <person name="Choi S.B."/>
            <person name="Bosland P.W."/>
            <person name="Reeves G."/>
            <person name="Jo S.H."/>
            <person name="Lee B.W."/>
            <person name="Cho H.T."/>
            <person name="Choi H.S."/>
            <person name="Lee M.S."/>
            <person name="Yu Y."/>
            <person name="Do Choi Y."/>
            <person name="Park B.S."/>
            <person name="van Deynze A."/>
            <person name="Ashrafi H."/>
            <person name="Hill T."/>
            <person name="Kim W.T."/>
            <person name="Pai H.S."/>
            <person name="Ahn H.K."/>
            <person name="Yeam I."/>
            <person name="Giovannoni J.J."/>
            <person name="Rose J.K."/>
            <person name="Sorensen I."/>
            <person name="Lee S.J."/>
            <person name="Kim R.W."/>
            <person name="Choi I.Y."/>
            <person name="Choi B.S."/>
            <person name="Lim J.S."/>
            <person name="Lee Y.H."/>
            <person name="Choi D."/>
        </authorList>
    </citation>
    <scope>NUCLEOTIDE SEQUENCE [LARGE SCALE GENOMIC DNA]</scope>
    <source>
        <strain evidence="4">cv. CM334</strain>
    </source>
</reference>
<accession>A0A2G2YXN0</accession>
<keyword evidence="1" id="KW-0853">WD repeat</keyword>
<keyword evidence="2" id="KW-0677">Repeat</keyword>